<evidence type="ECO:0000313" key="3">
    <source>
        <dbReference type="Proteomes" id="UP000001930"/>
    </source>
</evidence>
<reference evidence="2 3" key="1">
    <citation type="journal article" date="2005" name="BMC Genomics">
        <title>Bacterial genome adaptation to niches: divergence of the potential virulence genes in three Burkholderia species of different survival strategies.</title>
        <authorList>
            <person name="Kim H.S."/>
            <person name="Schell M.A."/>
            <person name="Yu Y."/>
            <person name="Ulrich R.L."/>
            <person name="Sarria S.H."/>
            <person name="Nierman W.C."/>
            <person name="DeShazer D."/>
        </authorList>
    </citation>
    <scope>NUCLEOTIDE SEQUENCE [LARGE SCALE GENOMIC DNA]</scope>
    <source>
        <strain evidence="3">ATCC 700388 / DSM 13276 / CCUG 48851 / CIP 106301 / E264</strain>
    </source>
</reference>
<proteinExistence type="predicted"/>
<organism evidence="2 3">
    <name type="scientific">Burkholderia thailandensis (strain ATCC 700388 / DSM 13276 / CCUG 48851 / CIP 106301 / E264)</name>
    <dbReference type="NCBI Taxonomy" id="271848"/>
    <lineage>
        <taxon>Bacteria</taxon>
        <taxon>Pseudomonadati</taxon>
        <taxon>Pseudomonadota</taxon>
        <taxon>Betaproteobacteria</taxon>
        <taxon>Burkholderiales</taxon>
        <taxon>Burkholderiaceae</taxon>
        <taxon>Burkholderia</taxon>
        <taxon>pseudomallei group</taxon>
    </lineage>
</organism>
<feature type="compositionally biased region" description="Basic and acidic residues" evidence="1">
    <location>
        <begin position="1"/>
        <end position="14"/>
    </location>
</feature>
<evidence type="ECO:0000256" key="1">
    <source>
        <dbReference type="SAM" id="MobiDB-lite"/>
    </source>
</evidence>
<gene>
    <name evidence="2" type="ordered locus">BTH_II0476</name>
</gene>
<feature type="compositionally biased region" description="Low complexity" evidence="1">
    <location>
        <begin position="64"/>
        <end position="80"/>
    </location>
</feature>
<dbReference type="HOGENOM" id="CLU_103660_0_0_4"/>
<evidence type="ECO:0000313" key="2">
    <source>
        <dbReference type="EMBL" id="ABC35787.1"/>
    </source>
</evidence>
<dbReference type="Proteomes" id="UP000001930">
    <property type="component" value="Chromosome II"/>
</dbReference>
<dbReference type="KEGG" id="bte:BTH_II0476"/>
<dbReference type="EMBL" id="CP000085">
    <property type="protein sequence ID" value="ABC35787.1"/>
    <property type="molecule type" value="Genomic_DNA"/>
</dbReference>
<name>Q2T824_BURTA</name>
<feature type="region of interest" description="Disordered" evidence="1">
    <location>
        <begin position="1"/>
        <end position="86"/>
    </location>
</feature>
<protein>
    <submittedName>
        <fullName evidence="2">Transcriptional regulator lysR family</fullName>
    </submittedName>
</protein>
<sequence>MPGRMAAERRRADGARFAQTRARAMPRRTRPGRAAPPGGPASPRPRGQRTDGAARGARPCRQPSASSVVSTAASSGVCGSRPSAAREQFDHRLRDVGETRPLTDDTRAHDQHARARLRGVAQASLHFHADRTLAGQRVLRRILAQLALIRCGAGIGVCQAAFAKRDPALARMLPKAFAGRLDMWVTMHEDPRGSPRCRAAFEALAEGLGAYVDERRAPAIARLRRPRRGTRSA</sequence>
<accession>Q2T824</accession>
<dbReference type="AlphaFoldDB" id="Q2T824"/>
<keyword evidence="3" id="KW-1185">Reference proteome</keyword>